<comment type="caution">
    <text evidence="6">The sequence shown here is derived from an EMBL/GenBank/DDBJ whole genome shotgun (WGS) entry which is preliminary data.</text>
</comment>
<dbReference type="EMBL" id="JAATIS010008602">
    <property type="protein sequence ID" value="KAG2456772.1"/>
    <property type="molecule type" value="Genomic_DNA"/>
</dbReference>
<protein>
    <recommendedName>
        <fullName evidence="5">Gamma-glutamylaminecyclotransferase</fullName>
        <ecNumber evidence="5">4.3.2.8</ecNumber>
    </recommendedName>
</protein>
<dbReference type="InterPro" id="IPR039126">
    <property type="entry name" value="GGACT"/>
</dbReference>
<dbReference type="InterPro" id="IPR036568">
    <property type="entry name" value="GGCT-like_sf"/>
</dbReference>
<evidence type="ECO:0000256" key="5">
    <source>
        <dbReference type="RuleBase" id="RU367036"/>
    </source>
</evidence>
<organism evidence="6 7">
    <name type="scientific">Polypterus senegalus</name>
    <name type="common">Senegal bichir</name>
    <dbReference type="NCBI Taxonomy" id="55291"/>
    <lineage>
        <taxon>Eukaryota</taxon>
        <taxon>Metazoa</taxon>
        <taxon>Chordata</taxon>
        <taxon>Craniata</taxon>
        <taxon>Vertebrata</taxon>
        <taxon>Euteleostomi</taxon>
        <taxon>Actinopterygii</taxon>
        <taxon>Polypteriformes</taxon>
        <taxon>Polypteridae</taxon>
        <taxon>Polypterus</taxon>
    </lineage>
</organism>
<dbReference type="PANTHER" id="PTHR12510:SF4">
    <property type="entry name" value="GAMMA-GLUTAMYLAMINECYCLOTRANSFERASE"/>
    <property type="match status" value="1"/>
</dbReference>
<evidence type="ECO:0000313" key="7">
    <source>
        <dbReference type="Proteomes" id="UP000886611"/>
    </source>
</evidence>
<proteinExistence type="inferred from homology"/>
<dbReference type="GO" id="GO:0005829">
    <property type="term" value="C:cytosol"/>
    <property type="evidence" value="ECO:0007669"/>
    <property type="project" value="TreeGrafter"/>
</dbReference>
<dbReference type="PANTHER" id="PTHR12510">
    <property type="entry name" value="TROPONIN C-AKIN-1 PROTEIN"/>
    <property type="match status" value="1"/>
</dbReference>
<keyword evidence="7" id="KW-1185">Reference proteome</keyword>
<dbReference type="GO" id="GO:0061929">
    <property type="term" value="F:gamma-glutamylaminecyclotransferase activity"/>
    <property type="evidence" value="ECO:0007669"/>
    <property type="project" value="UniProtKB-UniRule"/>
</dbReference>
<dbReference type="CDD" id="cd06661">
    <property type="entry name" value="GGCT_like"/>
    <property type="match status" value="1"/>
</dbReference>
<evidence type="ECO:0000256" key="1">
    <source>
        <dbReference type="ARBA" id="ARBA00001684"/>
    </source>
</evidence>
<dbReference type="SUPFAM" id="SSF110857">
    <property type="entry name" value="Gamma-glutamyl cyclotransferase-like"/>
    <property type="match status" value="1"/>
</dbReference>
<dbReference type="EC" id="4.3.2.8" evidence="5"/>
<keyword evidence="3 5" id="KW-0456">Lyase</keyword>
<gene>
    <name evidence="6" type="primary">Ggact</name>
    <name evidence="6" type="ORF">GTO96_0013314</name>
</gene>
<evidence type="ECO:0000313" key="6">
    <source>
        <dbReference type="EMBL" id="KAG2456772.1"/>
    </source>
</evidence>
<dbReference type="FunFam" id="3.10.490.10:FF:000008">
    <property type="entry name" value="Gamma-glutamylaminecyclotransferase A"/>
    <property type="match status" value="1"/>
</dbReference>
<reference evidence="6 7" key="1">
    <citation type="journal article" date="2021" name="Cell">
        <title>Tracing the genetic footprints of vertebrate landing in non-teleost ray-finned fishes.</title>
        <authorList>
            <person name="Bi X."/>
            <person name="Wang K."/>
            <person name="Yang L."/>
            <person name="Pan H."/>
            <person name="Jiang H."/>
            <person name="Wei Q."/>
            <person name="Fang M."/>
            <person name="Yu H."/>
            <person name="Zhu C."/>
            <person name="Cai Y."/>
            <person name="He Y."/>
            <person name="Gan X."/>
            <person name="Zeng H."/>
            <person name="Yu D."/>
            <person name="Zhu Y."/>
            <person name="Jiang H."/>
            <person name="Qiu Q."/>
            <person name="Yang H."/>
            <person name="Zhang Y.E."/>
            <person name="Wang W."/>
            <person name="Zhu M."/>
            <person name="He S."/>
            <person name="Zhang G."/>
        </authorList>
    </citation>
    <scope>NUCLEOTIDE SEQUENCE [LARGE SCALE GENOMIC DNA]</scope>
    <source>
        <strain evidence="6">Bchr_013</strain>
    </source>
</reference>
<comment type="catalytic activity">
    <reaction evidence="1 5">
        <text>epsilon-(gamma-L-glutamyl)-L-lysine = 5-oxo-L-proline + L-lysine</text>
        <dbReference type="Rhea" id="RHEA:16961"/>
        <dbReference type="ChEBI" id="CHEBI:32551"/>
        <dbReference type="ChEBI" id="CHEBI:58402"/>
        <dbReference type="ChEBI" id="CHEBI:133752"/>
        <dbReference type="EC" id="4.3.2.8"/>
    </reaction>
</comment>
<feature type="non-terminal residue" evidence="6">
    <location>
        <position position="164"/>
    </location>
</feature>
<feature type="non-terminal residue" evidence="6">
    <location>
        <position position="1"/>
    </location>
</feature>
<dbReference type="Proteomes" id="UP000886611">
    <property type="component" value="Unassembled WGS sequence"/>
</dbReference>
<dbReference type="Pfam" id="PF06094">
    <property type="entry name" value="GGACT"/>
    <property type="match status" value="1"/>
</dbReference>
<dbReference type="AlphaFoldDB" id="A0A8X7WUT3"/>
<dbReference type="InterPro" id="IPR009288">
    <property type="entry name" value="AIG2-like_dom"/>
</dbReference>
<evidence type="ECO:0000256" key="4">
    <source>
        <dbReference type="ARBA" id="ARBA00057733"/>
    </source>
</evidence>
<sequence length="164" mass="18867">MVLIFVYGTLKRGQPNHCEMTTAKNGKAEYQGRGHTVVKFPLVIAGKYNIPFLLNVPGSGHHVKGEIYSIDNEMLQFLDKFEECPRVYQRTLEKVKIEEWEGASNLLSTDSPVGSIVEFFVYTTKSYIPEWLKLDCHENYDAYGAHGLTYIERINRSIDWPFNI</sequence>
<dbReference type="Gene3D" id="3.10.490.10">
    <property type="entry name" value="Gamma-glutamyl cyclotransferase-like"/>
    <property type="match status" value="1"/>
</dbReference>
<evidence type="ECO:0000256" key="3">
    <source>
        <dbReference type="ARBA" id="ARBA00023239"/>
    </source>
</evidence>
<name>A0A8X7WUT3_POLSE</name>
<comment type="function">
    <text evidence="4">May contribute to degradation of proteins cross-linked by transglutaminases by degrading the cross-link between a lysine and a glutamic acid residue. Catalyzes the formation of 5-oxo-L-proline from L-gamma-glutamyl-L-epsilon-lysine.</text>
</comment>
<dbReference type="GO" id="GO:0042219">
    <property type="term" value="P:modified amino acid catabolic process"/>
    <property type="evidence" value="ECO:0007669"/>
    <property type="project" value="UniProtKB-UniRule"/>
</dbReference>
<accession>A0A8X7WUT3</accession>
<dbReference type="InterPro" id="IPR013024">
    <property type="entry name" value="GGCT-like"/>
</dbReference>
<evidence type="ECO:0000256" key="2">
    <source>
        <dbReference type="ARBA" id="ARBA00008861"/>
    </source>
</evidence>
<comment type="similarity">
    <text evidence="2 5">Belongs to the gamma-glutamylcyclotransferase family.</text>
</comment>